<evidence type="ECO:0000313" key="2">
    <source>
        <dbReference type="Proteomes" id="UP000243378"/>
    </source>
</evidence>
<reference evidence="1 2" key="1">
    <citation type="submission" date="2016-10" db="EMBL/GenBank/DDBJ databases">
        <authorList>
            <person name="de Groot N.N."/>
        </authorList>
    </citation>
    <scope>NUCLEOTIDE SEQUENCE [LARGE SCALE GENOMIC DNA]</scope>
    <source>
        <strain evidence="1 2">LMG 25475</strain>
    </source>
</reference>
<evidence type="ECO:0008006" key="3">
    <source>
        <dbReference type="Google" id="ProtNLM"/>
    </source>
</evidence>
<gene>
    <name evidence="1" type="ORF">SAMN05216381_3411</name>
</gene>
<dbReference type="Gene3D" id="3.40.50.300">
    <property type="entry name" value="P-loop containing nucleotide triphosphate hydrolases"/>
    <property type="match status" value="1"/>
</dbReference>
<accession>A0A1G7SDN7</accession>
<sequence length="356" mass="41700">MKTVYIHIGIGKTGTSAIQKVLYSERETFLKHDLFIPLTGLNYDNLGHHRLANYQESLPSNVTKDLYGELLAEISASSQSNILISSELYCYCKSEFIDFISKSFQGFSVKIILYVREQVSLVESTFLWWQAQGYDYKYNVDDFFEMAKGGFNYQWMIKGWVDKFGESAIIVKVYDKKLIGGRTLSYFFDGVYGDYICEDSPEVVNKSLLPCFSSLVSFLDKSFPEFLKGNSDCLEVRKKIIQKLIDAPDNKDFKVEDLLLEIELILTATCTNLSLHSCEWGRFKDEYIKKFDIKEKIVGECLKKKILHYYKGSNFEVSYGFDLKSKQRKSFLKYYYSSIPLQLYDWFYMLWRKYFR</sequence>
<dbReference type="STRING" id="640205.SAMN05216381_3411"/>
<dbReference type="InterPro" id="IPR027417">
    <property type="entry name" value="P-loop_NTPase"/>
</dbReference>
<proteinExistence type="predicted"/>
<dbReference type="AlphaFoldDB" id="A0A1G7SDN7"/>
<dbReference type="OrthoDB" id="547265at2"/>
<dbReference type="SUPFAM" id="SSF52540">
    <property type="entry name" value="P-loop containing nucleoside triphosphate hydrolases"/>
    <property type="match status" value="1"/>
</dbReference>
<dbReference type="RefSeq" id="WP_143024616.1">
    <property type="nucleotide sequence ID" value="NZ_FNBM01000008.1"/>
</dbReference>
<dbReference type="EMBL" id="FNBM01000008">
    <property type="protein sequence ID" value="SDG21093.1"/>
    <property type="molecule type" value="Genomic_DNA"/>
</dbReference>
<name>A0A1G7SDN7_9GAMM</name>
<protein>
    <recommendedName>
        <fullName evidence="3">Sulfotransferase domain-containing protein</fullName>
    </recommendedName>
</protein>
<dbReference type="Proteomes" id="UP000243378">
    <property type="component" value="Unassembled WGS sequence"/>
</dbReference>
<organism evidence="1 2">
    <name type="scientific">Phytopseudomonas seleniipraecipitans</name>
    <dbReference type="NCBI Taxonomy" id="640205"/>
    <lineage>
        <taxon>Bacteria</taxon>
        <taxon>Pseudomonadati</taxon>
        <taxon>Pseudomonadota</taxon>
        <taxon>Gammaproteobacteria</taxon>
        <taxon>Pseudomonadales</taxon>
        <taxon>Pseudomonadaceae</taxon>
        <taxon>Phytopseudomonas</taxon>
    </lineage>
</organism>
<evidence type="ECO:0000313" key="1">
    <source>
        <dbReference type="EMBL" id="SDG21093.1"/>
    </source>
</evidence>